<proteinExistence type="predicted"/>
<dbReference type="EMBL" id="MT143595">
    <property type="protein sequence ID" value="QJA98623.1"/>
    <property type="molecule type" value="Genomic_DNA"/>
</dbReference>
<reference evidence="3" key="1">
    <citation type="submission" date="2020-03" db="EMBL/GenBank/DDBJ databases">
        <title>The deep terrestrial virosphere.</title>
        <authorList>
            <person name="Holmfeldt K."/>
            <person name="Nilsson E."/>
            <person name="Simone D."/>
            <person name="Lopez-Fernandez M."/>
            <person name="Wu X."/>
            <person name="de Brujin I."/>
            <person name="Lundin D."/>
            <person name="Andersson A."/>
            <person name="Bertilsson S."/>
            <person name="Dopson M."/>
        </authorList>
    </citation>
    <scope>NUCLEOTIDE SEQUENCE</scope>
    <source>
        <strain evidence="2">MM171A01690</strain>
        <strain evidence="3">MM171B02299</strain>
    </source>
</reference>
<accession>A0A6M3M3E2</accession>
<evidence type="ECO:0000256" key="1">
    <source>
        <dbReference type="SAM" id="Phobius"/>
    </source>
</evidence>
<evidence type="ECO:0000313" key="2">
    <source>
        <dbReference type="EMBL" id="QJA98623.1"/>
    </source>
</evidence>
<gene>
    <name evidence="2" type="ORF">MM171A01690_0012</name>
    <name evidence="3" type="ORF">MM171B02299_0010</name>
</gene>
<dbReference type="EMBL" id="MT143716">
    <property type="protein sequence ID" value="QJB01584.1"/>
    <property type="molecule type" value="Genomic_DNA"/>
</dbReference>
<keyword evidence="1" id="KW-0472">Membrane</keyword>
<sequence>MSDKILQKLEAIENKVDTVDRKVSSIESCLFGTGKGNDTGALGKQADHEKRIRKAESYIEQNKFIIALLGISIIAFVTAVVSNII</sequence>
<keyword evidence="1" id="KW-0812">Transmembrane</keyword>
<protein>
    <submittedName>
        <fullName evidence="3">Uncharacterized protein</fullName>
    </submittedName>
</protein>
<evidence type="ECO:0000313" key="3">
    <source>
        <dbReference type="EMBL" id="QJB01584.1"/>
    </source>
</evidence>
<dbReference type="AlphaFoldDB" id="A0A6M3M3E2"/>
<organism evidence="3">
    <name type="scientific">viral metagenome</name>
    <dbReference type="NCBI Taxonomy" id="1070528"/>
    <lineage>
        <taxon>unclassified sequences</taxon>
        <taxon>metagenomes</taxon>
        <taxon>organismal metagenomes</taxon>
    </lineage>
</organism>
<keyword evidence="1" id="KW-1133">Transmembrane helix</keyword>
<feature type="transmembrane region" description="Helical" evidence="1">
    <location>
        <begin position="64"/>
        <end position="84"/>
    </location>
</feature>
<name>A0A6M3M3E2_9ZZZZ</name>